<dbReference type="EMBL" id="CP073767">
    <property type="protein sequence ID" value="UWZ59209.1"/>
    <property type="molecule type" value="Genomic_DNA"/>
</dbReference>
<name>A0A9Q9ITH8_9ACTN</name>
<dbReference type="Proteomes" id="UP001058003">
    <property type="component" value="Chromosome"/>
</dbReference>
<dbReference type="KEGG" id="daur:Daura_25455"/>
<protein>
    <recommendedName>
        <fullName evidence="3">Glutathionylspermidine synthase pre-ATP-grasp-like domain-containing protein</fullName>
    </recommendedName>
</protein>
<accession>A0A9Q9ITH8</accession>
<keyword evidence="2" id="KW-1185">Reference proteome</keyword>
<reference evidence="1" key="1">
    <citation type="submission" date="2021-04" db="EMBL/GenBank/DDBJ databases">
        <title>Dactylosporangium aurantiacum NRRL B-8018 full assembly.</title>
        <authorList>
            <person name="Hartkoorn R.C."/>
            <person name="Beaudoing E."/>
            <person name="Hot D."/>
        </authorList>
    </citation>
    <scope>NUCLEOTIDE SEQUENCE</scope>
    <source>
        <strain evidence="1">NRRL B-8018</strain>
    </source>
</reference>
<evidence type="ECO:0000313" key="1">
    <source>
        <dbReference type="EMBL" id="UWZ59209.1"/>
    </source>
</evidence>
<evidence type="ECO:0000313" key="2">
    <source>
        <dbReference type="Proteomes" id="UP001058003"/>
    </source>
</evidence>
<dbReference type="OrthoDB" id="8041036at2"/>
<evidence type="ECO:0008006" key="3">
    <source>
        <dbReference type="Google" id="ProtNLM"/>
    </source>
</evidence>
<sequence>MNRVTEAYLAAFQGASPPVPAYGRSLPLEAAYADAHGARLLGRPLFLPESALRQVAADLRTVIDLVTSLPDRLFDGDRRRLCEWLGMDARATDLACAVPAGAGTPLFARPDLYFDGTGFRLLELNAGSELGGVDWSAINEGYLRLPQFRRFAEEHRLGHVDTGREIAAYLRRLAAPVTGGADPVVALTDISKNIARYRAWYESFVHHMAARGIDMRITHIADLVERDGRLHVDGTPVDVVMRYFTLEEYCAEPQAQEWLAPVLRAQDKGTVVFFASFDHGITANKGNLALVSQLRDEGRLAEAEAAAVDRVLPWTRRLTPDLVPHCRQEQQHLVVKPGSGSSGDGVTIGWEVTAEAWQDALATAALDGRYVVQERVDGALEVVPDGDGTSQWLPVWGVFVFEQGYAGTFMRASRAGAGSVINEATGAAFTCSFTYPDPQ</sequence>
<proteinExistence type="predicted"/>
<dbReference type="AlphaFoldDB" id="A0A9Q9ITH8"/>
<organism evidence="1 2">
    <name type="scientific">Dactylosporangium aurantiacum</name>
    <dbReference type="NCBI Taxonomy" id="35754"/>
    <lineage>
        <taxon>Bacteria</taxon>
        <taxon>Bacillati</taxon>
        <taxon>Actinomycetota</taxon>
        <taxon>Actinomycetes</taxon>
        <taxon>Micromonosporales</taxon>
        <taxon>Micromonosporaceae</taxon>
        <taxon>Dactylosporangium</taxon>
    </lineage>
</organism>
<gene>
    <name evidence="1" type="ORF">Daura_25455</name>
</gene>
<dbReference type="SUPFAM" id="SSF56059">
    <property type="entry name" value="Glutathione synthetase ATP-binding domain-like"/>
    <property type="match status" value="1"/>
</dbReference>
<dbReference type="RefSeq" id="WP_052387482.1">
    <property type="nucleotide sequence ID" value="NZ_CP073767.1"/>
</dbReference>